<protein>
    <submittedName>
        <fullName evidence="1">Uncharacterized protein</fullName>
    </submittedName>
</protein>
<evidence type="ECO:0000313" key="1">
    <source>
        <dbReference type="EMBL" id="QJA54802.1"/>
    </source>
</evidence>
<accession>A0A6H2A513</accession>
<name>A0A6H2A513_9ZZZZ</name>
<dbReference type="AlphaFoldDB" id="A0A6H2A513"/>
<reference evidence="1" key="1">
    <citation type="submission" date="2020-03" db="EMBL/GenBank/DDBJ databases">
        <title>The deep terrestrial virosphere.</title>
        <authorList>
            <person name="Holmfeldt K."/>
            <person name="Nilsson E."/>
            <person name="Simone D."/>
            <person name="Lopez-Fernandez M."/>
            <person name="Wu X."/>
            <person name="de Brujin I."/>
            <person name="Lundin D."/>
            <person name="Andersson A."/>
            <person name="Bertilsson S."/>
            <person name="Dopson M."/>
        </authorList>
    </citation>
    <scope>NUCLEOTIDE SEQUENCE</scope>
    <source>
        <strain evidence="1">TM448A05873</strain>
        <strain evidence="2">TM448B02092</strain>
    </source>
</reference>
<sequence>MDKEELKCMNKTLNLLDKTREEFDRIWEKAGFDLAYFNVNINLKIIVNDVKVQIIDSWRSILKE</sequence>
<gene>
    <name evidence="1" type="ORF">TM448A05873_0007</name>
    <name evidence="2" type="ORF">TM448B02092_0005</name>
</gene>
<proteinExistence type="predicted"/>
<evidence type="ECO:0000313" key="2">
    <source>
        <dbReference type="EMBL" id="QJI00709.1"/>
    </source>
</evidence>
<organism evidence="1">
    <name type="scientific">viral metagenome</name>
    <dbReference type="NCBI Taxonomy" id="1070528"/>
    <lineage>
        <taxon>unclassified sequences</taxon>
        <taxon>metagenomes</taxon>
        <taxon>organismal metagenomes</taxon>
    </lineage>
</organism>
<dbReference type="EMBL" id="MT144871">
    <property type="protein sequence ID" value="QJI00709.1"/>
    <property type="molecule type" value="Genomic_DNA"/>
</dbReference>
<dbReference type="EMBL" id="MT144539">
    <property type="protein sequence ID" value="QJA54802.1"/>
    <property type="molecule type" value="Genomic_DNA"/>
</dbReference>